<gene>
    <name evidence="2" type="ORF">ALC62_06277</name>
</gene>
<keyword evidence="1" id="KW-1133">Transmembrane helix</keyword>
<name>A0A151IJ42_9HYME</name>
<organism evidence="2 3">
    <name type="scientific">Cyphomyrmex costatus</name>
    <dbReference type="NCBI Taxonomy" id="456900"/>
    <lineage>
        <taxon>Eukaryota</taxon>
        <taxon>Metazoa</taxon>
        <taxon>Ecdysozoa</taxon>
        <taxon>Arthropoda</taxon>
        <taxon>Hexapoda</taxon>
        <taxon>Insecta</taxon>
        <taxon>Pterygota</taxon>
        <taxon>Neoptera</taxon>
        <taxon>Endopterygota</taxon>
        <taxon>Hymenoptera</taxon>
        <taxon>Apocrita</taxon>
        <taxon>Aculeata</taxon>
        <taxon>Formicoidea</taxon>
        <taxon>Formicidae</taxon>
        <taxon>Myrmicinae</taxon>
        <taxon>Cyphomyrmex</taxon>
    </lineage>
</organism>
<keyword evidence="1" id="KW-0472">Membrane</keyword>
<dbReference type="Proteomes" id="UP000078542">
    <property type="component" value="Unassembled WGS sequence"/>
</dbReference>
<evidence type="ECO:0000313" key="3">
    <source>
        <dbReference type="Proteomes" id="UP000078542"/>
    </source>
</evidence>
<sequence length="164" mass="18988">FDSVIIIGKNVNLLVLLTALASSYLNIYLLKLGKSKIEQQIYSSTSLQVEKSVFNQGKIKLLNILRQNIKLNKIVKVFRKENADPHSIAKTGKRVLVTLYGYNDNVISFNNIRYQCFMQSVYKTKFNLASLPSTEDAARQHSLLRTYHQVQQWYGFIKNPEKWE</sequence>
<reference evidence="2 3" key="1">
    <citation type="submission" date="2016-03" db="EMBL/GenBank/DDBJ databases">
        <title>Cyphomyrmex costatus WGS genome.</title>
        <authorList>
            <person name="Nygaard S."/>
            <person name="Hu H."/>
            <person name="Boomsma J."/>
            <person name="Zhang G."/>
        </authorList>
    </citation>
    <scope>NUCLEOTIDE SEQUENCE [LARGE SCALE GENOMIC DNA]</scope>
    <source>
        <strain evidence="2">MS0001</strain>
        <tissue evidence="2">Whole body</tissue>
    </source>
</reference>
<feature type="non-terminal residue" evidence="2">
    <location>
        <position position="1"/>
    </location>
</feature>
<keyword evidence="3" id="KW-1185">Reference proteome</keyword>
<feature type="transmembrane region" description="Helical" evidence="1">
    <location>
        <begin position="12"/>
        <end position="30"/>
    </location>
</feature>
<accession>A0A151IJ42</accession>
<dbReference type="EMBL" id="KQ977412">
    <property type="protein sequence ID" value="KYN02879.1"/>
    <property type="molecule type" value="Genomic_DNA"/>
</dbReference>
<protein>
    <submittedName>
        <fullName evidence="2">Uncharacterized protein</fullName>
    </submittedName>
</protein>
<keyword evidence="1" id="KW-0812">Transmembrane</keyword>
<dbReference type="AlphaFoldDB" id="A0A151IJ42"/>
<proteinExistence type="predicted"/>
<evidence type="ECO:0000313" key="2">
    <source>
        <dbReference type="EMBL" id="KYN02879.1"/>
    </source>
</evidence>
<evidence type="ECO:0000256" key="1">
    <source>
        <dbReference type="SAM" id="Phobius"/>
    </source>
</evidence>